<dbReference type="AlphaFoldDB" id="D2RIA7"/>
<protein>
    <submittedName>
        <fullName evidence="1">Uncharacterized protein</fullName>
    </submittedName>
</protein>
<dbReference type="HOGENOM" id="CLU_3322755_0_0_2"/>
<accession>D2RIA7</accession>
<dbReference type="PaxDb" id="572546-Arcpr_0971"/>
<proteinExistence type="predicted"/>
<gene>
    <name evidence="1" type="ordered locus">Arcpr_0971</name>
</gene>
<organism evidence="1 2">
    <name type="scientific">Archaeoglobus profundus (strain DSM 5631 / JCM 9629 / NBRC 100127 / Av18)</name>
    <dbReference type="NCBI Taxonomy" id="572546"/>
    <lineage>
        <taxon>Archaea</taxon>
        <taxon>Methanobacteriati</taxon>
        <taxon>Methanobacteriota</taxon>
        <taxon>Archaeoglobi</taxon>
        <taxon>Archaeoglobales</taxon>
        <taxon>Archaeoglobaceae</taxon>
        <taxon>Archaeoglobus</taxon>
    </lineage>
</organism>
<reference evidence="1 2" key="1">
    <citation type="journal article" date="2010" name="Stand. Genomic Sci.">
        <title>Complete genome sequence of Archaeoglobus profundus type strain (AV18).</title>
        <authorList>
            <person name="von Jan M."/>
            <person name="Lapidus A."/>
            <person name="Del Rio T.G."/>
            <person name="Copeland A."/>
            <person name="Tice H."/>
            <person name="Cheng J.F."/>
            <person name="Lucas S."/>
            <person name="Chen F."/>
            <person name="Nolan M."/>
            <person name="Goodwin L."/>
            <person name="Han C."/>
            <person name="Pitluck S."/>
            <person name="Liolios K."/>
            <person name="Ivanova N."/>
            <person name="Mavromatis K."/>
            <person name="Ovchinnikova G."/>
            <person name="Chertkov O."/>
            <person name="Pati A."/>
            <person name="Chen A."/>
            <person name="Palaniappan K."/>
            <person name="Land M."/>
            <person name="Hauser L."/>
            <person name="Chang Y.J."/>
            <person name="Jeffries C.D."/>
            <person name="Saunders E."/>
            <person name="Brettin T."/>
            <person name="Detter J.C."/>
            <person name="Chain P."/>
            <person name="Eichinger K."/>
            <person name="Huber H."/>
            <person name="Spring S."/>
            <person name="Rohde M."/>
            <person name="Goker M."/>
            <person name="Wirth R."/>
            <person name="Woyke T."/>
            <person name="Bristow J."/>
            <person name="Eisen J.A."/>
            <person name="Markowitz V."/>
            <person name="Hugenholtz P."/>
            <person name="Kyrpides N.C."/>
            <person name="Klenk H.P."/>
        </authorList>
    </citation>
    <scope>NUCLEOTIDE SEQUENCE [LARGE SCALE GENOMIC DNA]</scope>
    <source>
        <strain evidence="2">DSM 5631 / JCM 9629 / NBRC 100127 / Av18</strain>
    </source>
</reference>
<evidence type="ECO:0000313" key="2">
    <source>
        <dbReference type="Proteomes" id="UP000001901"/>
    </source>
</evidence>
<name>D2RIA7_ARCPA</name>
<dbReference type="EMBL" id="CP001857">
    <property type="protein sequence ID" value="ADB58032.1"/>
    <property type="molecule type" value="Genomic_DNA"/>
</dbReference>
<evidence type="ECO:0000313" key="1">
    <source>
        <dbReference type="EMBL" id="ADB58032.1"/>
    </source>
</evidence>
<dbReference type="Proteomes" id="UP000001901">
    <property type="component" value="Chromosome"/>
</dbReference>
<sequence>MKYRIKVLGKEYEVEVDEVYKNVFEVVVNGKRAIIKLE</sequence>
<dbReference type="KEGG" id="apo:Arcpr_0971"/>
<keyword evidence="2" id="KW-1185">Reference proteome</keyword>
<dbReference type="STRING" id="572546.Arcpr_0971"/>